<accession>A0A2H1W535</accession>
<protein>
    <submittedName>
        <fullName evidence="2">SFRICE_016968</fullName>
    </submittedName>
</protein>
<sequence>MKHAGNLADVLPDVSNRRRPGTFETPEALQVRCRLFGSNEFKGCCSGIGDGEDWEGGNWASGNLTHTTKQNASVVSRRFSVRPWYHSGRAGLFVPKHGSPTLSFTNNLTFLAWNVQNQKLGISQKLVSGTFGPQGKLANPANSVSPPLFSLKFLSYKPQGARELSNECKTVDIDSCVLEL</sequence>
<gene>
    <name evidence="2" type="ORF">SFRICE_016968</name>
</gene>
<dbReference type="AlphaFoldDB" id="A0A2H1W535"/>
<evidence type="ECO:0000313" key="2">
    <source>
        <dbReference type="EMBL" id="SOQ47614.1"/>
    </source>
</evidence>
<reference evidence="2" key="1">
    <citation type="submission" date="2016-07" db="EMBL/GenBank/DDBJ databases">
        <authorList>
            <person name="Bretaudeau A."/>
        </authorList>
    </citation>
    <scope>NUCLEOTIDE SEQUENCE</scope>
    <source>
        <strain evidence="2">Rice</strain>
        <tissue evidence="2">Whole body</tissue>
    </source>
</reference>
<name>A0A2H1W535_SPOFR</name>
<organism evidence="2">
    <name type="scientific">Spodoptera frugiperda</name>
    <name type="common">Fall armyworm</name>
    <dbReference type="NCBI Taxonomy" id="7108"/>
    <lineage>
        <taxon>Eukaryota</taxon>
        <taxon>Metazoa</taxon>
        <taxon>Ecdysozoa</taxon>
        <taxon>Arthropoda</taxon>
        <taxon>Hexapoda</taxon>
        <taxon>Insecta</taxon>
        <taxon>Pterygota</taxon>
        <taxon>Neoptera</taxon>
        <taxon>Endopterygota</taxon>
        <taxon>Lepidoptera</taxon>
        <taxon>Glossata</taxon>
        <taxon>Ditrysia</taxon>
        <taxon>Noctuoidea</taxon>
        <taxon>Noctuidae</taxon>
        <taxon>Amphipyrinae</taxon>
        <taxon>Spodoptera</taxon>
    </lineage>
</organism>
<evidence type="ECO:0000256" key="1">
    <source>
        <dbReference type="SAM" id="MobiDB-lite"/>
    </source>
</evidence>
<proteinExistence type="predicted"/>
<feature type="region of interest" description="Disordered" evidence="1">
    <location>
        <begin position="1"/>
        <end position="21"/>
    </location>
</feature>
<dbReference type="EMBL" id="ODYU01006080">
    <property type="protein sequence ID" value="SOQ47614.1"/>
    <property type="molecule type" value="Genomic_DNA"/>
</dbReference>